<dbReference type="PANTHER" id="PTHR44757">
    <property type="entry name" value="DIGUANYLATE CYCLASE DGCP"/>
    <property type="match status" value="1"/>
</dbReference>
<evidence type="ECO:0000259" key="2">
    <source>
        <dbReference type="PROSITE" id="PS50887"/>
    </source>
</evidence>
<protein>
    <submittedName>
        <fullName evidence="3">Diguanylate cyclase/phosphodiesterase with GAF sensor</fullName>
    </submittedName>
</protein>
<evidence type="ECO:0000259" key="1">
    <source>
        <dbReference type="PROSITE" id="PS50883"/>
    </source>
</evidence>
<dbReference type="SUPFAM" id="SSF55073">
    <property type="entry name" value="Nucleotide cyclase"/>
    <property type="match status" value="1"/>
</dbReference>
<dbReference type="InterPro" id="IPR000160">
    <property type="entry name" value="GGDEF_dom"/>
</dbReference>
<dbReference type="InterPro" id="IPR003018">
    <property type="entry name" value="GAF"/>
</dbReference>
<dbReference type="SMART" id="SM00052">
    <property type="entry name" value="EAL"/>
    <property type="match status" value="1"/>
</dbReference>
<dbReference type="Gene3D" id="3.30.70.270">
    <property type="match status" value="1"/>
</dbReference>
<feature type="domain" description="EAL" evidence="1">
    <location>
        <begin position="510"/>
        <end position="765"/>
    </location>
</feature>
<sequence>MTHREHKIQSQPVMSIALANRANANLLKRMLGHDFHVQDALADESEEAALGVDLIVADTASLQHYHKKILHLRNRADPITLPVLLVTDSRTQVPPRITAELGHSVDDILRIPTTQAELSARINNLLRLRALSQEQESNRQQLVGVVSALRTLNACDSVVVRAKSEDELLSAICRTIVDEENYDLAWVGFAIDQADKPIQIHTSAGPAAAFLSELKLGWGKDLKGSGTVGQALRTGKTRVVNNIAHEPSLAHIKERARCHGLASAITLPLIFESGLPGCLAIYSRNPGHFGHEECQLLERLADNLVFGLKALRTLRESEHQSAKIHYLAYTDALTGLPNRRHLIHSLDGMLDTANHSDTSGAVLFIDLDRFKLINDALGHEVGDQVLVQVGQRLQSAVRNDDQVIRQGGDEFLVLMNHEPRQGGTSTREQLITNAYALANRIIAHLTEPLTTGNFTHHLGASIGISLYPDHGQNATLLIENADKAMFEAKRQGGDRYLLFSEDLSASRQQRFAMESRLREALDNEEFELYYQPIFELDSCRIVAAEALIRWPQSDGEILMPGSFMPVVEETGMIKPLGDWVLESAARQLKVWHDQGYQLDMAVNVSLNQLHSGCIAESFAALVRPHIDPRWIHLEVTENALMNDPEAIEMILEELHAKGFQLAIDDFGTGYSSLSRLQHLSIQTLKIDRSFISELGKPDSKGAALVSIIQQMAASLNLNTIAEGIETDEQRRFLQTTTEANGWGQGFWLSRAVPAHELELRLKEQHRNLN</sequence>
<dbReference type="PROSITE" id="PS50883">
    <property type="entry name" value="EAL"/>
    <property type="match status" value="1"/>
</dbReference>
<dbReference type="CDD" id="cd01949">
    <property type="entry name" value="GGDEF"/>
    <property type="match status" value="1"/>
</dbReference>
<dbReference type="SUPFAM" id="SSF55781">
    <property type="entry name" value="GAF domain-like"/>
    <property type="match status" value="1"/>
</dbReference>
<dbReference type="Proteomes" id="UP000199677">
    <property type="component" value="Unassembled WGS sequence"/>
</dbReference>
<dbReference type="SUPFAM" id="SSF141868">
    <property type="entry name" value="EAL domain-like"/>
    <property type="match status" value="1"/>
</dbReference>
<keyword evidence="4" id="KW-1185">Reference proteome</keyword>
<dbReference type="SMART" id="SM00267">
    <property type="entry name" value="GGDEF"/>
    <property type="match status" value="1"/>
</dbReference>
<dbReference type="Gene3D" id="3.30.450.40">
    <property type="match status" value="1"/>
</dbReference>
<organism evidence="3 4">
    <name type="scientific">Vreelandella arcis</name>
    <dbReference type="NCBI Taxonomy" id="416873"/>
    <lineage>
        <taxon>Bacteria</taxon>
        <taxon>Pseudomonadati</taxon>
        <taxon>Pseudomonadota</taxon>
        <taxon>Gammaproteobacteria</taxon>
        <taxon>Oceanospirillales</taxon>
        <taxon>Halomonadaceae</taxon>
        <taxon>Vreelandella</taxon>
    </lineage>
</organism>
<accession>A0A1G9YIG8</accession>
<dbReference type="EMBL" id="FNII01000002">
    <property type="protein sequence ID" value="SDN08867.1"/>
    <property type="molecule type" value="Genomic_DNA"/>
</dbReference>
<feature type="domain" description="GGDEF" evidence="2">
    <location>
        <begin position="358"/>
        <end position="501"/>
    </location>
</feature>
<evidence type="ECO:0000313" key="4">
    <source>
        <dbReference type="Proteomes" id="UP000199677"/>
    </source>
</evidence>
<dbReference type="Pfam" id="PF00990">
    <property type="entry name" value="GGDEF"/>
    <property type="match status" value="1"/>
</dbReference>
<evidence type="ECO:0000313" key="3">
    <source>
        <dbReference type="EMBL" id="SDN08867.1"/>
    </source>
</evidence>
<dbReference type="NCBIfam" id="TIGR00254">
    <property type="entry name" value="GGDEF"/>
    <property type="match status" value="1"/>
</dbReference>
<dbReference type="InterPro" id="IPR001633">
    <property type="entry name" value="EAL_dom"/>
</dbReference>
<gene>
    <name evidence="3" type="ORF">SAMN04487951_102183</name>
</gene>
<dbReference type="Gene3D" id="3.20.20.450">
    <property type="entry name" value="EAL domain"/>
    <property type="match status" value="1"/>
</dbReference>
<dbReference type="PANTHER" id="PTHR44757:SF2">
    <property type="entry name" value="BIOFILM ARCHITECTURE MAINTENANCE PROTEIN MBAA"/>
    <property type="match status" value="1"/>
</dbReference>
<name>A0A1G9YIG8_9GAMM</name>
<dbReference type="InterPro" id="IPR035919">
    <property type="entry name" value="EAL_sf"/>
</dbReference>
<dbReference type="STRING" id="416873.SAMN04487951_102183"/>
<dbReference type="SMART" id="SM00065">
    <property type="entry name" value="GAF"/>
    <property type="match status" value="1"/>
</dbReference>
<dbReference type="InterPro" id="IPR043128">
    <property type="entry name" value="Rev_trsase/Diguanyl_cyclase"/>
</dbReference>
<dbReference type="InterPro" id="IPR029787">
    <property type="entry name" value="Nucleotide_cyclase"/>
</dbReference>
<dbReference type="PROSITE" id="PS50887">
    <property type="entry name" value="GGDEF"/>
    <property type="match status" value="1"/>
</dbReference>
<dbReference type="AlphaFoldDB" id="A0A1G9YIG8"/>
<dbReference type="InterPro" id="IPR029016">
    <property type="entry name" value="GAF-like_dom_sf"/>
</dbReference>
<reference evidence="4" key="1">
    <citation type="submission" date="2016-10" db="EMBL/GenBank/DDBJ databases">
        <authorList>
            <person name="Varghese N."/>
            <person name="Submissions S."/>
        </authorList>
    </citation>
    <scope>NUCLEOTIDE SEQUENCE [LARGE SCALE GENOMIC DNA]</scope>
    <source>
        <strain evidence="4">CGMCC 1.6494</strain>
    </source>
</reference>
<dbReference type="CDD" id="cd01948">
    <property type="entry name" value="EAL"/>
    <property type="match status" value="1"/>
</dbReference>
<proteinExistence type="predicted"/>
<dbReference type="Pfam" id="PF00563">
    <property type="entry name" value="EAL"/>
    <property type="match status" value="1"/>
</dbReference>
<dbReference type="InterPro" id="IPR052155">
    <property type="entry name" value="Biofilm_reg_signaling"/>
</dbReference>
<dbReference type="Pfam" id="PF13185">
    <property type="entry name" value="GAF_2"/>
    <property type="match status" value="1"/>
</dbReference>